<feature type="compositionally biased region" description="Basic and acidic residues" evidence="1">
    <location>
        <begin position="376"/>
        <end position="388"/>
    </location>
</feature>
<dbReference type="STRING" id="133385.A0A2T9YZG2"/>
<feature type="region of interest" description="Disordered" evidence="1">
    <location>
        <begin position="1023"/>
        <end position="1043"/>
    </location>
</feature>
<name>A0A2T9YZG2_9FUNG</name>
<feature type="compositionally biased region" description="Polar residues" evidence="1">
    <location>
        <begin position="1452"/>
        <end position="1462"/>
    </location>
</feature>
<feature type="compositionally biased region" description="Low complexity" evidence="1">
    <location>
        <begin position="1422"/>
        <end position="1436"/>
    </location>
</feature>
<evidence type="ECO:0000313" key="2">
    <source>
        <dbReference type="EMBL" id="PVU97728.1"/>
    </source>
</evidence>
<feature type="region of interest" description="Disordered" evidence="1">
    <location>
        <begin position="1452"/>
        <end position="1483"/>
    </location>
</feature>
<evidence type="ECO:0000313" key="3">
    <source>
        <dbReference type="Proteomes" id="UP000245383"/>
    </source>
</evidence>
<protein>
    <submittedName>
        <fullName evidence="2">Uncharacterized protein</fullName>
    </submittedName>
</protein>
<feature type="compositionally biased region" description="Polar residues" evidence="1">
    <location>
        <begin position="908"/>
        <end position="931"/>
    </location>
</feature>
<dbReference type="OrthoDB" id="5600458at2759"/>
<keyword evidence="3" id="KW-1185">Reference proteome</keyword>
<sequence>MSGSSSFGSYSFDSIDGSFDNKMAEIDGYFSEHNSELDKPAEYILNNNVNRFQTYDPPEPSLKVLTKSVPQQSLKPPALKSTLLKNNSIITNKPDRLNYLSNFGNNPNNIKRISRIRPSSETEIHHFSSKDVSANRKYHSEESSLSGTSIDLNRPFTNFHNQPLFNSENDNYLASSNNIINNVSEPHKPEHIEYPIDRNLISKQSYSNNMFSENKLNSNKFEQIKLGNTSINNVTFSDSIDGSFKYHDHNRIVSLNNNENKLNGIDLSQEHNFKYSTNPTTTVKNNNLAMDFKNFNPEYSNEDFANRSTIQINGYDDSIQYPNTSKMSIFNSEIHSINDNASYSFNVFTPINKPRVISKNITSDKSLKRPPNQKSKLNDHSKNSKLSDFKQYNTNNINIAQNAKKSAVGSNNAFHTSTNNVFHAIPQTLQNVKSSQAQNNLAIPENTQNLQTINGLKNTFFTADIVSKSSNHSSLSFTKDIPKAVFMGNDRGPPSSLFGSAISNHDDEGFEAYYNNSKMEKESFIYHQNDANKMSNLLTKQNINLPPLPKQNIVTDVQTSSDLITHGAINNGSSNQIDSSLKDLTFSDKNSTLESKPDPILAVTELDSKDLKELQEYAPNTNTQSNLDNFNANQNENNSLNESEIHIPKAFTKKVRMASQNEFIQREMSFISHNTSIGSNNSIAYVDPIDGMSDADKSFEESNSDININPSDNMKSTLNYNFEIPSESHEFLIKKLDYTKANAAAPTLDAQILSDIGISGIDVLKTPSNLTKIKGSNSPITTSANKSVKSLNYGSIISDNFSRSSPHDDKTSNILHMSSNAVSKAFDAIKEDDNGNHINLLNQIKNLSRAELNQESLLNYPVDCPTVNSATLPKFFEVDLKPTNNRVSSIGLFNPVKTADIAVGTTPTSMKLTENGNSNHPSQFSTPSQVNNEDKSTKVNSNLRYQSSTLNTQQSNNSTPTNNLAPTPNKLVNSTDQKSLFKMASHGNYIRNNIAQNNSNVNTNITSNSLNRTNTSEIDSTFQHQNYNNNSNSVPNQPSSEKKSKYLGIYSSSITPILLKKPQDTCISSNTNPISDNIDQTNNTITLPADQNKNKKFYNTQNTTNSNENKLAENQTKSNERLNSTPKTNATVANSMNTNLAKNMDMTENIHQSFKTPSKVNSENTQSCEKSTYKIQLTPSRETDKFLILSEDQIHKIAILIQSRLENSLHSLLELDRNILQNDIATVKDEALKSTELYNQIRNEIELDNRNESSQKFSNSIYCKDENKTQSFKPSYFSQQDPNASIQSTVEVGSSSTITVNQVEAVLESYRSELKRLISVNKAITADIFVKNSLQDNLKNNIYSQDVNTLEWINSNKNQYLNPANIDTGKKKNINRVISANQTDNSSNVSKKHSESINEDINKHNLTRQKSDYSAKNDVPLNSINHNINQNSSDHNNGFKITREKETNPIENHSFVDNNQHNDFNDNSDKPEKTNNNETNSDQTNLAENLNKLLIFVEDLHGGNPDEFHQSLIQNSQFASNCPICNIAISDLVEDFKNVSASIRKSAIDSKPTPPNNFSNADNYTSYQKYSFEHNNVSENNSQYEFKNSNYSTPIIRELRNINDLNHKFNLQKNQMDSTFNKPKNINPNIKKASKSSFIEPKTNLYSYKHSDKKINNLLGRWQSWFIESDPDLTATDASAYNNEKYNRMLTKTFNKPQPKKHTNFDSRQTANSGTNIYASMAFRDDRNYHNKDDRDVHYSESDTSESKSFLEQRLDKAQINANNFKSSKENNVFSNNMNTKSNFKAHQTREKASKLVIKLLLDELKTLHSKHNQLSKQLEYLNPADYNQNIERRQLSCDLKNIQGLIDIKSEEISILSAL</sequence>
<accession>A0A2T9YZG2</accession>
<feature type="compositionally biased region" description="Low complexity" evidence="1">
    <location>
        <begin position="950"/>
        <end position="964"/>
    </location>
</feature>
<gene>
    <name evidence="2" type="ORF">BB561_000398</name>
</gene>
<feature type="region of interest" description="Disordered" evidence="1">
    <location>
        <begin position="359"/>
        <end position="390"/>
    </location>
</feature>
<feature type="region of interest" description="Disordered" evidence="1">
    <location>
        <begin position="1079"/>
        <end position="1131"/>
    </location>
</feature>
<feature type="region of interest" description="Disordered" evidence="1">
    <location>
        <begin position="1379"/>
        <end position="1440"/>
    </location>
</feature>
<dbReference type="EMBL" id="MBFR01000008">
    <property type="protein sequence ID" value="PVU97728.1"/>
    <property type="molecule type" value="Genomic_DNA"/>
</dbReference>
<feature type="region of interest" description="Disordered" evidence="1">
    <location>
        <begin position="950"/>
        <end position="972"/>
    </location>
</feature>
<proteinExistence type="predicted"/>
<dbReference type="Proteomes" id="UP000245383">
    <property type="component" value="Unassembled WGS sequence"/>
</dbReference>
<feature type="compositionally biased region" description="Polar residues" evidence="1">
    <location>
        <begin position="1379"/>
        <end position="1389"/>
    </location>
</feature>
<organism evidence="2 3">
    <name type="scientific">Smittium simulii</name>
    <dbReference type="NCBI Taxonomy" id="133385"/>
    <lineage>
        <taxon>Eukaryota</taxon>
        <taxon>Fungi</taxon>
        <taxon>Fungi incertae sedis</taxon>
        <taxon>Zoopagomycota</taxon>
        <taxon>Kickxellomycotina</taxon>
        <taxon>Harpellomycetes</taxon>
        <taxon>Harpellales</taxon>
        <taxon>Legeriomycetaceae</taxon>
        <taxon>Smittium</taxon>
    </lineage>
</organism>
<feature type="region of interest" description="Disordered" evidence="1">
    <location>
        <begin position="908"/>
        <end position="938"/>
    </location>
</feature>
<reference evidence="2 3" key="1">
    <citation type="journal article" date="2018" name="MBio">
        <title>Comparative Genomics Reveals the Core Gene Toolbox for the Fungus-Insect Symbiosis.</title>
        <authorList>
            <person name="Wang Y."/>
            <person name="Stata M."/>
            <person name="Wang W."/>
            <person name="Stajich J.E."/>
            <person name="White M.M."/>
            <person name="Moncalvo J.M."/>
        </authorList>
    </citation>
    <scope>NUCLEOTIDE SEQUENCE [LARGE SCALE GENOMIC DNA]</scope>
    <source>
        <strain evidence="2 3">SWE-8-4</strain>
    </source>
</reference>
<comment type="caution">
    <text evidence="2">The sequence shown here is derived from an EMBL/GenBank/DDBJ whole genome shotgun (WGS) entry which is preliminary data.</text>
</comment>
<evidence type="ECO:0000256" key="1">
    <source>
        <dbReference type="SAM" id="MobiDB-lite"/>
    </source>
</evidence>
<feature type="compositionally biased region" description="Basic and acidic residues" evidence="1">
    <location>
        <begin position="1463"/>
        <end position="1475"/>
    </location>
</feature>
<feature type="compositionally biased region" description="Basic and acidic residues" evidence="1">
    <location>
        <begin position="1392"/>
        <end position="1415"/>
    </location>
</feature>
<feature type="compositionally biased region" description="Low complexity" evidence="1">
    <location>
        <begin position="1025"/>
        <end position="1039"/>
    </location>
</feature>
<feature type="region of interest" description="Disordered" evidence="1">
    <location>
        <begin position="1729"/>
        <end position="1748"/>
    </location>
</feature>